<feature type="transmembrane region" description="Helical" evidence="1">
    <location>
        <begin position="23"/>
        <end position="42"/>
    </location>
</feature>
<geneLocation type="plasmid" evidence="3"/>
<keyword evidence="2" id="KW-0614">Plasmid</keyword>
<protein>
    <submittedName>
        <fullName evidence="2">TIS1421-transposase protein B</fullName>
    </submittedName>
</protein>
<dbReference type="EMBL" id="CP002820">
    <property type="protein sequence ID" value="AEG71415.1"/>
    <property type="molecule type" value="Genomic_DNA"/>
</dbReference>
<evidence type="ECO:0000313" key="2">
    <source>
        <dbReference type="EMBL" id="AEG71415.1"/>
    </source>
</evidence>
<dbReference type="KEGG" id="rsn:RSPO_m00777"/>
<name>F6G8X5_RALS8</name>
<organism evidence="2 3">
    <name type="scientific">Ralstonia solanacearum (strain Po82)</name>
    <dbReference type="NCBI Taxonomy" id="1031711"/>
    <lineage>
        <taxon>Bacteria</taxon>
        <taxon>Pseudomonadati</taxon>
        <taxon>Pseudomonadota</taxon>
        <taxon>Betaproteobacteria</taxon>
        <taxon>Burkholderiales</taxon>
        <taxon>Burkholderiaceae</taxon>
        <taxon>Ralstonia</taxon>
        <taxon>Ralstonia solanacearum species complex</taxon>
    </lineage>
</organism>
<dbReference type="HOGENOM" id="CLU_055261_14_1_4"/>
<sequence>MVERTHAWFAAFGKPRVRFERCIGIHMALLSLACVAICSRLVERFG</sequence>
<keyword evidence="1" id="KW-1133">Transmembrane helix</keyword>
<gene>
    <name evidence="2" type="ordered locus">RSPO_m00777</name>
</gene>
<dbReference type="AlphaFoldDB" id="F6G8X5"/>
<reference evidence="2 3" key="1">
    <citation type="journal article" date="2011" name="J. Bacteriol.">
        <title>Complete genome sequence of the plant pathogen Ralstonia solanacearum strain Po82.</title>
        <authorList>
            <person name="Xu J."/>
            <person name="Zheng H.J."/>
            <person name="Liu L."/>
            <person name="Pan Z.C."/>
            <person name="Prior P."/>
            <person name="Tang B."/>
            <person name="Xu J.S."/>
            <person name="Zhang H."/>
            <person name="Tian Q."/>
            <person name="Zhang L.Q."/>
            <person name="Feng J."/>
        </authorList>
    </citation>
    <scope>NUCLEOTIDE SEQUENCE [LARGE SCALE GENOMIC DNA]</scope>
    <source>
        <strain evidence="3">Po82</strain>
    </source>
</reference>
<proteinExistence type="predicted"/>
<keyword evidence="1" id="KW-0812">Transmembrane</keyword>
<dbReference type="PATRIC" id="fig|1031711.3.peg.3995"/>
<evidence type="ECO:0000256" key="1">
    <source>
        <dbReference type="SAM" id="Phobius"/>
    </source>
</evidence>
<keyword evidence="1" id="KW-0472">Membrane</keyword>
<evidence type="ECO:0000313" key="3">
    <source>
        <dbReference type="Proteomes" id="UP000007953"/>
    </source>
</evidence>
<dbReference type="PROSITE" id="PS51257">
    <property type="entry name" value="PROKAR_LIPOPROTEIN"/>
    <property type="match status" value="1"/>
</dbReference>
<accession>F6G8X5</accession>
<dbReference type="Proteomes" id="UP000007953">
    <property type="component" value="Plasmid megaplasmid"/>
</dbReference>